<reference evidence="5" key="1">
    <citation type="submission" date="2023-07" db="EMBL/GenBank/DDBJ databases">
        <title>30 novel species of actinomycetes from the DSMZ collection.</title>
        <authorList>
            <person name="Nouioui I."/>
        </authorList>
    </citation>
    <scope>NUCLEOTIDE SEQUENCE [LARGE SCALE GENOMIC DNA]</scope>
    <source>
        <strain evidence="5">DSM 41635</strain>
    </source>
</reference>
<keyword evidence="6" id="KW-1185">Reference proteome</keyword>
<keyword evidence="1" id="KW-0812">Transmembrane</keyword>
<dbReference type="PANTHER" id="PTHR43784:SF2">
    <property type="entry name" value="GDSL-LIKE LIPASE_ACYLHYDROLASE, PUTATIVE (AFU_ORTHOLOGUE AFUA_2G00820)-RELATED"/>
    <property type="match status" value="1"/>
</dbReference>
<dbReference type="CDD" id="cd01830">
    <property type="entry name" value="XynE_like"/>
    <property type="match status" value="1"/>
</dbReference>
<keyword evidence="1" id="KW-1133">Transmembrane helix</keyword>
<feature type="domain" description="SGNH hydrolase-type esterase" evidence="2">
    <location>
        <begin position="246"/>
        <end position="440"/>
    </location>
</feature>
<dbReference type="InterPro" id="IPR053140">
    <property type="entry name" value="GDSL_Rv0518-like"/>
</dbReference>
<organism evidence="4 5">
    <name type="scientific">Streptomyces edwardsiae</name>
    <dbReference type="NCBI Taxonomy" id="3075527"/>
    <lineage>
        <taxon>Bacteria</taxon>
        <taxon>Bacillati</taxon>
        <taxon>Actinomycetota</taxon>
        <taxon>Actinomycetes</taxon>
        <taxon>Kitasatosporales</taxon>
        <taxon>Streptomycetaceae</taxon>
        <taxon>Streptomyces</taxon>
    </lineage>
</organism>
<evidence type="ECO:0000313" key="4">
    <source>
        <dbReference type="EMBL" id="MDT0404362.1"/>
    </source>
</evidence>
<dbReference type="EMBL" id="JAVRFA010000032">
    <property type="protein sequence ID" value="MDT0397421.1"/>
    <property type="molecule type" value="Genomic_DNA"/>
</dbReference>
<proteinExistence type="predicted"/>
<feature type="transmembrane region" description="Helical" evidence="1">
    <location>
        <begin position="20"/>
        <end position="42"/>
    </location>
</feature>
<dbReference type="EMBL" id="JAVRFB010000016">
    <property type="protein sequence ID" value="MDT0404362.1"/>
    <property type="molecule type" value="Genomic_DNA"/>
</dbReference>
<dbReference type="GO" id="GO:0016787">
    <property type="term" value="F:hydrolase activity"/>
    <property type="evidence" value="ECO:0007669"/>
    <property type="project" value="UniProtKB-KW"/>
</dbReference>
<evidence type="ECO:0000313" key="5">
    <source>
        <dbReference type="Proteomes" id="UP001180503"/>
    </source>
</evidence>
<sequence>MTRGRDGGADAPDAKQRALLAAVVAAIVAVAAAIYVGAGVGVGSGDGTRERDALAGGRGAQNGPAAPVAGGTWVASWAASPVGGEPGTETGGLAGRSVRNVVHTSVGGTSARVTLSNLYGQAPLTITHASVAVSAGAGTAAAVVDSVRPLAFAGSAGVVVPAGGEVVSDAVRVAVPRDGDVLITTYSPSASGPVTYHPHARQISYVADGEHTRDATGVPYGGQSVVWRYATALDVLSAEAEGTVVVLGDSLTDGISSTTGTNRRWPDVLSDRLRAAIGDGRDVPRYSVVNAGISGNQVLADGLGRPAENPSGVNRFERDVLGRPNVRVVVVVLGINDILRTPGVADPGRIVDGLRSLVERAHGRGVKVVGATLMPFGGHRGWSEGREGVREVINAEVRAGRVFDAVVDFDRAVRDGYDPRRFRVEYDSGDHLHPSDRGFARMGEVFDLDVLRGGAPARL</sequence>
<reference evidence="4" key="2">
    <citation type="submission" date="2024-05" db="EMBL/GenBank/DDBJ databases">
        <title>30 novel species of actinomycetes from the DSMZ collection.</title>
        <authorList>
            <person name="Nouioui I."/>
        </authorList>
    </citation>
    <scope>NUCLEOTIDE SEQUENCE</scope>
    <source>
        <strain evidence="4">DSM 41635</strain>
        <strain evidence="3 6">DSM 41636</strain>
    </source>
</reference>
<dbReference type="Proteomes" id="UP001183881">
    <property type="component" value="Unassembled WGS sequence"/>
</dbReference>
<accession>A0ABU2QJZ5</accession>
<comment type="caution">
    <text evidence="4">The sequence shown here is derived from an EMBL/GenBank/DDBJ whole genome shotgun (WGS) entry which is preliminary data.</text>
</comment>
<gene>
    <name evidence="4" type="ORF">RM528_21200</name>
    <name evidence="3" type="ORF">RM705_22415</name>
</gene>
<protein>
    <submittedName>
        <fullName evidence="4">SGNH/GDSL hydrolase family protein</fullName>
    </submittedName>
</protein>
<dbReference type="PANTHER" id="PTHR43784">
    <property type="entry name" value="GDSL-LIKE LIPASE/ACYLHYDROLASE, PUTATIVE (AFU_ORTHOLOGUE AFUA_2G00820)-RELATED"/>
    <property type="match status" value="1"/>
</dbReference>
<evidence type="ECO:0000259" key="2">
    <source>
        <dbReference type="Pfam" id="PF13472"/>
    </source>
</evidence>
<dbReference type="Gene3D" id="3.40.50.1110">
    <property type="entry name" value="SGNH hydrolase"/>
    <property type="match status" value="1"/>
</dbReference>
<dbReference type="Pfam" id="PF13472">
    <property type="entry name" value="Lipase_GDSL_2"/>
    <property type="match status" value="1"/>
</dbReference>
<evidence type="ECO:0000256" key="1">
    <source>
        <dbReference type="SAM" id="Phobius"/>
    </source>
</evidence>
<evidence type="ECO:0000313" key="6">
    <source>
        <dbReference type="Proteomes" id="UP001183881"/>
    </source>
</evidence>
<evidence type="ECO:0000313" key="3">
    <source>
        <dbReference type="EMBL" id="MDT0397421.1"/>
    </source>
</evidence>
<keyword evidence="4" id="KW-0378">Hydrolase</keyword>
<keyword evidence="1" id="KW-0472">Membrane</keyword>
<dbReference type="RefSeq" id="WP_030224719.1">
    <property type="nucleotide sequence ID" value="NZ_JAVRFA010000032.1"/>
</dbReference>
<dbReference type="InterPro" id="IPR013830">
    <property type="entry name" value="SGNH_hydro"/>
</dbReference>
<dbReference type="SUPFAM" id="SSF52266">
    <property type="entry name" value="SGNH hydrolase"/>
    <property type="match status" value="1"/>
</dbReference>
<dbReference type="InterPro" id="IPR036514">
    <property type="entry name" value="SGNH_hydro_sf"/>
</dbReference>
<dbReference type="Proteomes" id="UP001180503">
    <property type="component" value="Unassembled WGS sequence"/>
</dbReference>
<name>A0ABU2QJZ5_9ACTN</name>